<protein>
    <submittedName>
        <fullName evidence="2">DUF2325 domain-containing protein</fullName>
    </submittedName>
</protein>
<keyword evidence="3" id="KW-1185">Reference proteome</keyword>
<dbReference type="EMBL" id="JBIUZV010000009">
    <property type="protein sequence ID" value="MFJ3047295.1"/>
    <property type="molecule type" value="Genomic_DNA"/>
</dbReference>
<dbReference type="RefSeq" id="WP_402701857.1">
    <property type="nucleotide sequence ID" value="NZ_JBIUZV010000009.1"/>
</dbReference>
<dbReference type="Proteomes" id="UP001617427">
    <property type="component" value="Unassembled WGS sequence"/>
</dbReference>
<evidence type="ECO:0000313" key="2">
    <source>
        <dbReference type="EMBL" id="MFJ3047295.1"/>
    </source>
</evidence>
<comment type="caution">
    <text evidence="2">The sequence shown here is derived from an EMBL/GenBank/DDBJ whole genome shotgun (WGS) entry which is preliminary data.</text>
</comment>
<evidence type="ECO:0000256" key="1">
    <source>
        <dbReference type="ARBA" id="ARBA00007189"/>
    </source>
</evidence>
<gene>
    <name evidence="2" type="ORF">ACIPEN_15815</name>
</gene>
<reference evidence="2 3" key="1">
    <citation type="submission" date="2024-10" db="EMBL/GenBank/DDBJ databases">
        <title>The Natural Products Discovery Center: Release of the First 8490 Sequenced Strains for Exploring Actinobacteria Biosynthetic Diversity.</title>
        <authorList>
            <person name="Kalkreuter E."/>
            <person name="Kautsar S.A."/>
            <person name="Yang D."/>
            <person name="Bader C.D."/>
            <person name="Teijaro C.N."/>
            <person name="Fluegel L."/>
            <person name="Davis C.M."/>
            <person name="Simpson J.R."/>
            <person name="Lauterbach L."/>
            <person name="Steele A.D."/>
            <person name="Gui C."/>
            <person name="Meng S."/>
            <person name="Li G."/>
            <person name="Viehrig K."/>
            <person name="Ye F."/>
            <person name="Su P."/>
            <person name="Kiefer A.F."/>
            <person name="Nichols A."/>
            <person name="Cepeda A.J."/>
            <person name="Yan W."/>
            <person name="Fan B."/>
            <person name="Jiang Y."/>
            <person name="Adhikari A."/>
            <person name="Zheng C.-J."/>
            <person name="Schuster L."/>
            <person name="Cowan T.M."/>
            <person name="Smanski M.J."/>
            <person name="Chevrette M.G."/>
            <person name="De Carvalho L.P.S."/>
            <person name="Shen B."/>
        </authorList>
    </citation>
    <scope>NUCLEOTIDE SEQUENCE [LARGE SCALE GENOMIC DNA]</scope>
    <source>
        <strain evidence="2 3">NPDC087045</strain>
    </source>
</reference>
<organism evidence="2 3">
    <name type="scientific">Herbaspirillum chlorophenolicum</name>
    <dbReference type="NCBI Taxonomy" id="211589"/>
    <lineage>
        <taxon>Bacteria</taxon>
        <taxon>Pseudomonadati</taxon>
        <taxon>Pseudomonadota</taxon>
        <taxon>Betaproteobacteria</taxon>
        <taxon>Burkholderiales</taxon>
        <taxon>Oxalobacteraceae</taxon>
        <taxon>Herbaspirillum</taxon>
    </lineage>
</organism>
<accession>A0ABW8F1Y7</accession>
<proteinExistence type="inferred from homology"/>
<evidence type="ECO:0000313" key="3">
    <source>
        <dbReference type="Proteomes" id="UP001617427"/>
    </source>
</evidence>
<dbReference type="InterPro" id="IPR016772">
    <property type="entry name" value="UCP020408"/>
</dbReference>
<name>A0ABW8F1Y7_9BURK</name>
<sequence length="211" mass="22891">MNDTTLPAPSIQRPDATLADEHAVLLRHLAAAQLRCSEAMRQQAGEIAQLRAQAMKMRAAIIARDSALAWACEDRAALEAAIPDLAPRVTLARKVKDLSRRLQDLMRDTLRPTISAPVPAARPQTAAGTATPDIAALEASIVAADLVICQTGCLSHGAYWRVQDHCKRTGKTCVMVEQLVNFRVMRIHHDMRTAIDGMVPAETESAQQAAD</sequence>
<dbReference type="Pfam" id="PF10087">
    <property type="entry name" value="DUF2325"/>
    <property type="match status" value="1"/>
</dbReference>
<comment type="similarity">
    <text evidence="1">Belongs to the UPF0751 family.</text>
</comment>